<dbReference type="PROSITE" id="PS51257">
    <property type="entry name" value="PROKAR_LIPOPROTEIN"/>
    <property type="match status" value="1"/>
</dbReference>
<name>A0ABT2ZJJ5_9RHOB</name>
<sequence>MTLIRFPLVFCAALALTACRPDASMVSANFQFSNAAGLGTQNAGLYEPGSTFLWNTATNRLEFLDTLALTPTTPGGVSAGDVSSTNVAEMGISGLPESLFGKEGLIKASIGAKSQFVAKGALREDYNNTITALANYVQEQVTAGNNPDLILHPREDEFRIVVVRSVIRANESSLFVGGTDSSDPNKVVDVSLNIPGGEAIALRVRVGTRTACGRSEGSDGKSPACFFNVQVLDPEYEEGNPRMQFLVGSAYPANNLPGAFRSLR</sequence>
<evidence type="ECO:0008006" key="4">
    <source>
        <dbReference type="Google" id="ProtNLM"/>
    </source>
</evidence>
<accession>A0ABT2ZJJ5</accession>
<dbReference type="Proteomes" id="UP001652564">
    <property type="component" value="Unassembled WGS sequence"/>
</dbReference>
<feature type="signal peptide" evidence="1">
    <location>
        <begin position="1"/>
        <end position="23"/>
    </location>
</feature>
<organism evidence="2 3">
    <name type="scientific">Albidovulum litorale</name>
    <dbReference type="NCBI Taxonomy" id="2984134"/>
    <lineage>
        <taxon>Bacteria</taxon>
        <taxon>Pseudomonadati</taxon>
        <taxon>Pseudomonadota</taxon>
        <taxon>Alphaproteobacteria</taxon>
        <taxon>Rhodobacterales</taxon>
        <taxon>Paracoccaceae</taxon>
        <taxon>Albidovulum</taxon>
    </lineage>
</organism>
<reference evidence="2 3" key="1">
    <citation type="submission" date="2022-10" db="EMBL/GenBank/DDBJ databases">
        <title>Defluviimonas sp. nov., isolated from ocean surface sediments.</title>
        <authorList>
            <person name="He W."/>
            <person name="Wang L."/>
            <person name="Zhang D.-F."/>
        </authorList>
    </citation>
    <scope>NUCLEOTIDE SEQUENCE [LARGE SCALE GENOMIC DNA]</scope>
    <source>
        <strain evidence="2 3">WL0050</strain>
    </source>
</reference>
<keyword evidence="3" id="KW-1185">Reference proteome</keyword>
<keyword evidence="1" id="KW-0732">Signal</keyword>
<evidence type="ECO:0000313" key="3">
    <source>
        <dbReference type="Proteomes" id="UP001652564"/>
    </source>
</evidence>
<gene>
    <name evidence="2" type="ORF">OEZ71_03250</name>
</gene>
<comment type="caution">
    <text evidence="2">The sequence shown here is derived from an EMBL/GenBank/DDBJ whole genome shotgun (WGS) entry which is preliminary data.</text>
</comment>
<dbReference type="EMBL" id="JAOWKZ010000001">
    <property type="protein sequence ID" value="MCV2871307.1"/>
    <property type="molecule type" value="Genomic_DNA"/>
</dbReference>
<protein>
    <recommendedName>
        <fullName evidence="4">Lipoprotein</fullName>
    </recommendedName>
</protein>
<dbReference type="RefSeq" id="WP_263738487.1">
    <property type="nucleotide sequence ID" value="NZ_JAOWKZ010000001.1"/>
</dbReference>
<feature type="chain" id="PRO_5045170610" description="Lipoprotein" evidence="1">
    <location>
        <begin position="24"/>
        <end position="264"/>
    </location>
</feature>
<evidence type="ECO:0000313" key="2">
    <source>
        <dbReference type="EMBL" id="MCV2871307.1"/>
    </source>
</evidence>
<evidence type="ECO:0000256" key="1">
    <source>
        <dbReference type="SAM" id="SignalP"/>
    </source>
</evidence>
<proteinExistence type="predicted"/>